<dbReference type="PROSITE" id="PS01186">
    <property type="entry name" value="EGF_2"/>
    <property type="match status" value="13"/>
</dbReference>
<dbReference type="GO" id="GO:0060218">
    <property type="term" value="P:hematopoietic stem cell differentiation"/>
    <property type="evidence" value="ECO:0007669"/>
    <property type="project" value="UniProtKB-ARBA"/>
</dbReference>
<evidence type="ECO:0000256" key="11">
    <source>
        <dbReference type="ARBA" id="ARBA00023157"/>
    </source>
</evidence>
<dbReference type="GO" id="GO:0005509">
    <property type="term" value="F:calcium ion binding"/>
    <property type="evidence" value="ECO:0007669"/>
    <property type="project" value="InterPro"/>
</dbReference>
<dbReference type="FunFam" id="2.10.25.10:FF:000796">
    <property type="entry name" value="Crumbs cell polarity complex component 2b"/>
    <property type="match status" value="1"/>
</dbReference>
<dbReference type="GO" id="GO:0005576">
    <property type="term" value="C:extracellular region"/>
    <property type="evidence" value="ECO:0007669"/>
    <property type="project" value="UniProtKB-SubCell"/>
</dbReference>
<dbReference type="FunFam" id="2.10.25.10:FF:000247">
    <property type="entry name" value="Delta/notch like EGF repeat containing"/>
    <property type="match status" value="1"/>
</dbReference>
<dbReference type="CDD" id="cd00110">
    <property type="entry name" value="LamG"/>
    <property type="match status" value="3"/>
</dbReference>
<dbReference type="FunFam" id="2.10.25.10:FF:000045">
    <property type="entry name" value="Slit guidance ligand 2"/>
    <property type="match status" value="1"/>
</dbReference>
<dbReference type="SUPFAM" id="SSF57196">
    <property type="entry name" value="EGF/Laminin"/>
    <property type="match status" value="12"/>
</dbReference>
<dbReference type="FunFam" id="2.10.25.10:FF:000252">
    <property type="entry name" value="Crumbs homolog 1 (Drosophila)"/>
    <property type="match status" value="1"/>
</dbReference>
<evidence type="ECO:0000256" key="5">
    <source>
        <dbReference type="ARBA" id="ARBA00022692"/>
    </source>
</evidence>
<feature type="domain" description="EGF-like" evidence="16">
    <location>
        <begin position="745"/>
        <end position="783"/>
    </location>
</feature>
<dbReference type="InParanoid" id="A0A3B1KEH6"/>
<keyword evidence="4 13" id="KW-0245">EGF-like domain</keyword>
<dbReference type="GO" id="GO:0045597">
    <property type="term" value="P:positive regulation of cell differentiation"/>
    <property type="evidence" value="ECO:0007669"/>
    <property type="project" value="UniProtKB-ARBA"/>
</dbReference>
<dbReference type="PROSITE" id="PS01187">
    <property type="entry name" value="EGF_CA"/>
    <property type="match status" value="6"/>
</dbReference>
<feature type="domain" description="EGF-like" evidence="16">
    <location>
        <begin position="430"/>
        <end position="466"/>
    </location>
</feature>
<dbReference type="GO" id="GO:0005886">
    <property type="term" value="C:plasma membrane"/>
    <property type="evidence" value="ECO:0007669"/>
    <property type="project" value="UniProtKB-ARBA"/>
</dbReference>
<feature type="domain" description="EGF-like" evidence="16">
    <location>
        <begin position="108"/>
        <end position="145"/>
    </location>
</feature>
<evidence type="ECO:0000256" key="8">
    <source>
        <dbReference type="ARBA" id="ARBA00022837"/>
    </source>
</evidence>
<dbReference type="Ensembl" id="ENSAMXT00000055435.1">
    <property type="protein sequence ID" value="ENSAMXP00000052099.1"/>
    <property type="gene ID" value="ENSAMXG00000019838.2"/>
</dbReference>
<reference evidence="17" key="3">
    <citation type="submission" date="2025-08" db="UniProtKB">
        <authorList>
            <consortium name="Ensembl"/>
        </authorList>
    </citation>
    <scope>IDENTIFICATION</scope>
</reference>
<evidence type="ECO:0000313" key="17">
    <source>
        <dbReference type="Ensembl" id="ENSAMXP00000052099.1"/>
    </source>
</evidence>
<dbReference type="PROSITE" id="PS00010">
    <property type="entry name" value="ASX_HYDROXYL"/>
    <property type="match status" value="12"/>
</dbReference>
<feature type="domain" description="EGF-like" evidence="16">
    <location>
        <begin position="299"/>
        <end position="336"/>
    </location>
</feature>
<keyword evidence="12" id="KW-0325">Glycoprotein</keyword>
<keyword evidence="8" id="KW-0106">Calcium</keyword>
<feature type="disulfide bond" evidence="13">
    <location>
        <begin position="1274"/>
        <end position="1283"/>
    </location>
</feature>
<keyword evidence="7" id="KW-0677">Repeat</keyword>
<comment type="subcellular location">
    <subcellularLocation>
        <location evidence="1">Membrane</location>
        <topology evidence="1">Single-pass membrane protein</topology>
    </subcellularLocation>
    <subcellularLocation>
        <location evidence="2">Secreted</location>
    </subcellularLocation>
</comment>
<feature type="domain" description="EGF-like" evidence="16">
    <location>
        <begin position="185"/>
        <end position="221"/>
    </location>
</feature>
<dbReference type="InterPro" id="IPR000152">
    <property type="entry name" value="EGF-type_Asp/Asn_hydroxyl_site"/>
</dbReference>
<dbReference type="FunFam" id="2.10.25.10:FF:000472">
    <property type="entry name" value="Uncharacterized protein, isoform A"/>
    <property type="match status" value="1"/>
</dbReference>
<feature type="domain" description="EGF-like" evidence="16">
    <location>
        <begin position="468"/>
        <end position="510"/>
    </location>
</feature>
<evidence type="ECO:0000259" key="15">
    <source>
        <dbReference type="PROSITE" id="PS50025"/>
    </source>
</evidence>
<dbReference type="GO" id="GO:0007399">
    <property type="term" value="P:nervous system development"/>
    <property type="evidence" value="ECO:0007669"/>
    <property type="project" value="UniProtKB-ARBA"/>
</dbReference>
<name>A0A3B1KEH6_ASTMX</name>
<feature type="disulfide bond" evidence="13">
    <location>
        <begin position="542"/>
        <end position="551"/>
    </location>
</feature>
<feature type="domain" description="EGF-like" evidence="16">
    <location>
        <begin position="1211"/>
        <end position="1247"/>
    </location>
</feature>
<feature type="domain" description="EGF-like" evidence="16">
    <location>
        <begin position="261"/>
        <end position="297"/>
    </location>
</feature>
<feature type="domain" description="EGF-like" evidence="16">
    <location>
        <begin position="1364"/>
        <end position="1400"/>
    </location>
</feature>
<keyword evidence="3" id="KW-0964">Secreted</keyword>
<dbReference type="FunFam" id="2.10.25.10:FF:000122">
    <property type="entry name" value="Protein crumbs homolog 2"/>
    <property type="match status" value="2"/>
</dbReference>
<protein>
    <submittedName>
        <fullName evidence="17">Protein crumbs homolog 2-like</fullName>
    </submittedName>
</protein>
<dbReference type="Proteomes" id="UP000018467">
    <property type="component" value="Unassembled WGS sequence"/>
</dbReference>
<dbReference type="InterPro" id="IPR013320">
    <property type="entry name" value="ConA-like_dom_sf"/>
</dbReference>
<dbReference type="GO" id="GO:0005112">
    <property type="term" value="F:Notch binding"/>
    <property type="evidence" value="ECO:0007669"/>
    <property type="project" value="TreeGrafter"/>
</dbReference>
<dbReference type="FunFam" id="2.10.25.10:FF:000123">
    <property type="entry name" value="Crumbs homolog 1 (Drosophila)"/>
    <property type="match status" value="1"/>
</dbReference>
<dbReference type="FunFam" id="2.10.25.10:FF:000208">
    <property type="entry name" value="Crumbs 2, cell polarity complex component"/>
    <property type="match status" value="1"/>
</dbReference>
<feature type="disulfide bond" evidence="13">
    <location>
        <begin position="173"/>
        <end position="182"/>
    </location>
</feature>
<feature type="domain" description="EGF-like" evidence="16">
    <location>
        <begin position="512"/>
        <end position="552"/>
    </location>
</feature>
<feature type="domain" description="Laminin G" evidence="15">
    <location>
        <begin position="554"/>
        <end position="749"/>
    </location>
</feature>
<evidence type="ECO:0000256" key="14">
    <source>
        <dbReference type="SAM" id="Phobius"/>
    </source>
</evidence>
<feature type="domain" description="EGF-like" evidence="16">
    <location>
        <begin position="971"/>
        <end position="1007"/>
    </location>
</feature>
<dbReference type="Gene3D" id="2.60.120.200">
    <property type="match status" value="3"/>
</dbReference>
<evidence type="ECO:0000256" key="3">
    <source>
        <dbReference type="ARBA" id="ARBA00022525"/>
    </source>
</evidence>
<evidence type="ECO:0000256" key="10">
    <source>
        <dbReference type="ARBA" id="ARBA00023136"/>
    </source>
</evidence>
<keyword evidence="5 14" id="KW-0812">Transmembrane</keyword>
<dbReference type="Pfam" id="PF00008">
    <property type="entry name" value="EGF"/>
    <property type="match status" value="15"/>
</dbReference>
<dbReference type="GO" id="GO:0120025">
    <property type="term" value="C:plasma membrane bounded cell projection"/>
    <property type="evidence" value="ECO:0007669"/>
    <property type="project" value="UniProtKB-ARBA"/>
</dbReference>
<evidence type="ECO:0000256" key="7">
    <source>
        <dbReference type="ARBA" id="ARBA00022737"/>
    </source>
</evidence>
<feature type="domain" description="EGF-like" evidence="16">
    <location>
        <begin position="338"/>
        <end position="374"/>
    </location>
</feature>
<dbReference type="GeneTree" id="ENSGT00940000155152"/>
<dbReference type="InterPro" id="IPR001881">
    <property type="entry name" value="EGF-like_Ca-bd_dom"/>
</dbReference>
<dbReference type="Pfam" id="PF07645">
    <property type="entry name" value="EGF_CA"/>
    <property type="match status" value="2"/>
</dbReference>
<evidence type="ECO:0000256" key="4">
    <source>
        <dbReference type="ARBA" id="ARBA00022536"/>
    </source>
</evidence>
<organism evidence="17 18">
    <name type="scientific">Astyanax mexicanus</name>
    <name type="common">Blind cave fish</name>
    <name type="synonym">Astyanax fasciatus mexicanus</name>
    <dbReference type="NCBI Taxonomy" id="7994"/>
    <lineage>
        <taxon>Eukaryota</taxon>
        <taxon>Metazoa</taxon>
        <taxon>Chordata</taxon>
        <taxon>Craniata</taxon>
        <taxon>Vertebrata</taxon>
        <taxon>Euteleostomi</taxon>
        <taxon>Actinopterygii</taxon>
        <taxon>Neopterygii</taxon>
        <taxon>Teleostei</taxon>
        <taxon>Ostariophysi</taxon>
        <taxon>Characiformes</taxon>
        <taxon>Characoidei</taxon>
        <taxon>Acestrorhamphidae</taxon>
        <taxon>Acestrorhamphinae</taxon>
        <taxon>Astyanax</taxon>
    </lineage>
</organism>
<dbReference type="PANTHER" id="PTHR12916">
    <property type="entry name" value="CYTOCHROME C OXIDASE POLYPEPTIDE VIC-2"/>
    <property type="match status" value="1"/>
</dbReference>
<dbReference type="FunCoup" id="A0A3B1KEH6">
    <property type="interactions" value="315"/>
</dbReference>
<dbReference type="GO" id="GO:0007219">
    <property type="term" value="P:Notch signaling pathway"/>
    <property type="evidence" value="ECO:0007669"/>
    <property type="project" value="TreeGrafter"/>
</dbReference>
<dbReference type="FunFam" id="2.10.25.10:FF:000143">
    <property type="entry name" value="Protein crumbs 1"/>
    <property type="match status" value="2"/>
</dbReference>
<feature type="disulfide bond" evidence="13">
    <location>
        <begin position="456"/>
        <end position="465"/>
    </location>
</feature>
<feature type="disulfide bond" evidence="13">
    <location>
        <begin position="1312"/>
        <end position="1321"/>
    </location>
</feature>
<sequence>MDLVRSFYQYSPNVCTYKHTKGVVTLLTTTETNSSIFCSESSEKCVSSPCQNGATCVDTMDDYVCLCSRDGVRYMGKDCEELYDACVFAECEGCVSELGTGNFTCPAEVDECASDPCIGARTECLKEPDGFLCLCPDGLGGDDCTARITDCVDQPCLNNATCRRQLDGFVCECAPGYRGEHCEEDINECLSHPCQNGAICMDGINEYHCFCVPGYQGYNCEIDINECASRPCENNGTCVNGKDRYICECLLGYTGTNCEVEVDECESDPCENGATCIDLVGLYTCDCVKGFSGLNCEINIDECESAPCQNGGTCQDLVDSFKCDCGDSGYMGDLCEEDIPECASDPCQHGATCEEGTKEYTCTCWPGYEGQNCEVDIDECVDAPCENGGECFENSDPMQWTSDWTFSYATAAGYVCQCQPGYTGETCSVNIDECVSEPCHNGGQCEDRVNGYVCICADGYRGVECEVDIDECESAPCQNGGVCEDLVGDYECNCEKASRGLQAWGGRQCTVELLGCLNHQCQNGATCRPWLDGDKHRHTCLCAPGFYDDLCSTATTFSFSQPGYFLLEVSVEERKKRSPETEHPLQVCLRFRTTLPDRLLFFRGNSDHFLSLELVRGALRGWAESKEDGVSLQVTSTDLANDGEWHEVCVSVSLAPAEQAEIVLEIKGPGCGKEGCRVEQTTDHAPFLQHSQLKQVYVGGAPEEYLSLTYSGRGFVGCMEDLLVDGRTILPQGAKGPELELGCSKNEWCRVEPHPCSHHGDCIDLWTSYQCSCHRPYHGQDCSKEYSSWTFGHEGSSSFSSFDLQTDHAQNFNLSFFLRSLKPDGIVLQLWEAEQAVVEGSEPYLTVFLQMGRVEVSAGGQSVRSPVFVCDGHKQQIQVELQEGEVFFNHAGFRYPLGSIAPVTLRVGDQIYVGGLPNEGMAGEWGGHFKGCLQDVRLDDVHLDVDAWNNTINGTAYVPSDAQNLLPGCVSDDMCKAAPCLNGGECSLTWNDFTCWCPLNFTGKTCESRVWCVSDPCMNGGRCVDLPDGYECVANATFDNSPLHFTAKGSLIAPVTNITLDLRTRQENSVLLRAWRGAEFLLIGLLDGVVRAELHGENSVEPVVFTGSQRVTDGLWHHLVVSMEHPEQDASLWVISVDGIMDGSSAPEHIESMGFLSDVTSEVALAESYTGCLGLVRVGGTYLPFTDDFVAPQAARFRRRRGERARLGCVGSSVCRPQPCQHGGTCEDLFHHFHCACPLGWEGLTCEIDTDECASGPCVHGNCRDKLGGFECECEPGFGGATCDEDLDECKDSPCQNRATCVDGVNQYSCICARGYSGKQCQWNHPPQKCADLECVSGGVCRDAPWGAECICAPGLTGRRCEIEINECMSNPCLNGGTCLDRLSFFQCVCAAGFSGPYCETNKEAQRDRMPWMVVVIPLACGCALLAVIGVIFMLMTARRKRQSEGAYSPSQQEVAGARLEMDSMLKVPPEERLI</sequence>
<feature type="disulfide bond" evidence="13">
    <location>
        <begin position="997"/>
        <end position="1006"/>
    </location>
</feature>
<dbReference type="SMART" id="SM00181">
    <property type="entry name" value="EGF"/>
    <property type="match status" value="20"/>
</dbReference>
<dbReference type="Pfam" id="PF02210">
    <property type="entry name" value="Laminin_G_2"/>
    <property type="match status" value="2"/>
</dbReference>
<dbReference type="PANTHER" id="PTHR12916:SF14">
    <property type="entry name" value="CRUMBS 1, CELL POLARITY COMPLEX COMPONENT"/>
    <property type="match status" value="1"/>
</dbReference>
<feature type="domain" description="EGF-like" evidence="16">
    <location>
        <begin position="1249"/>
        <end position="1284"/>
    </location>
</feature>
<feature type="disulfide bond" evidence="13">
    <location>
        <begin position="135"/>
        <end position="144"/>
    </location>
</feature>
<accession>A0A3B1KEH6</accession>
<proteinExistence type="predicted"/>
<feature type="domain" description="Laminin G" evidence="15">
    <location>
        <begin position="1035"/>
        <end position="1209"/>
    </location>
</feature>
<feature type="disulfide bond" evidence="13">
    <location>
        <begin position="773"/>
        <end position="782"/>
    </location>
</feature>
<feature type="domain" description="Laminin G" evidence="15">
    <location>
        <begin position="786"/>
        <end position="969"/>
    </location>
</feature>
<feature type="domain" description="EGF-like" evidence="16">
    <location>
        <begin position="376"/>
        <end position="428"/>
    </location>
</feature>
<dbReference type="Gene3D" id="2.10.25.10">
    <property type="entry name" value="Laminin"/>
    <property type="match status" value="20"/>
</dbReference>
<reference evidence="18" key="2">
    <citation type="journal article" date="2014" name="Nat. Commun.">
        <title>The cavefish genome reveals candidate genes for eye loss.</title>
        <authorList>
            <person name="McGaugh S.E."/>
            <person name="Gross J.B."/>
            <person name="Aken B."/>
            <person name="Blin M."/>
            <person name="Borowsky R."/>
            <person name="Chalopin D."/>
            <person name="Hinaux H."/>
            <person name="Jeffery W.R."/>
            <person name="Keene A."/>
            <person name="Ma L."/>
            <person name="Minx P."/>
            <person name="Murphy D."/>
            <person name="O'Quin K.E."/>
            <person name="Retaux S."/>
            <person name="Rohner N."/>
            <person name="Searle S.M."/>
            <person name="Stahl B.A."/>
            <person name="Tabin C."/>
            <person name="Volff J.N."/>
            <person name="Yoshizawa M."/>
            <person name="Warren W.C."/>
        </authorList>
    </citation>
    <scope>NUCLEOTIDE SEQUENCE [LARGE SCALE GENOMIC DNA]</scope>
    <source>
        <strain evidence="18">female</strain>
    </source>
</reference>
<dbReference type="PROSITE" id="PS00022">
    <property type="entry name" value="EGF_1"/>
    <property type="match status" value="15"/>
</dbReference>
<dbReference type="Bgee" id="ENSAMXG00000019838">
    <property type="expression patterns" value="Expressed in camera-type eye and 5 other cell types or tissues"/>
</dbReference>
<evidence type="ECO:0000256" key="12">
    <source>
        <dbReference type="ARBA" id="ARBA00023180"/>
    </source>
</evidence>
<evidence type="ECO:0000256" key="9">
    <source>
        <dbReference type="ARBA" id="ARBA00022989"/>
    </source>
</evidence>
<keyword evidence="18" id="KW-1185">Reference proteome</keyword>
<dbReference type="FunFam" id="2.60.120.200:FF:000081">
    <property type="entry name" value="Crumbs 1, cell polarity complex component"/>
    <property type="match status" value="1"/>
</dbReference>
<dbReference type="FunFam" id="2.10.25.10:FF:000282">
    <property type="entry name" value="Crumbs cell polarity complex component 2"/>
    <property type="match status" value="1"/>
</dbReference>
<dbReference type="InterPro" id="IPR000742">
    <property type="entry name" value="EGF"/>
</dbReference>
<evidence type="ECO:0000256" key="13">
    <source>
        <dbReference type="PROSITE-ProRule" id="PRU00076"/>
    </source>
</evidence>
<dbReference type="Pfam" id="PF00054">
    <property type="entry name" value="Laminin_G_1"/>
    <property type="match status" value="1"/>
</dbReference>
<feature type="transmembrane region" description="Helical" evidence="14">
    <location>
        <begin position="1412"/>
        <end position="1435"/>
    </location>
</feature>
<keyword evidence="10 14" id="KW-0472">Membrane</keyword>
<dbReference type="PROSITE" id="PS50025">
    <property type="entry name" value="LAM_G_DOMAIN"/>
    <property type="match status" value="3"/>
</dbReference>
<feature type="disulfide bond" evidence="13">
    <location>
        <begin position="1237"/>
        <end position="1246"/>
    </location>
</feature>
<dbReference type="STRING" id="7994.ENSAMXP00000052099"/>
<dbReference type="FunFam" id="2.10.25.10:FF:000520">
    <property type="entry name" value="Predicted protein"/>
    <property type="match status" value="1"/>
</dbReference>
<feature type="disulfide bond" evidence="13">
    <location>
        <begin position="287"/>
        <end position="296"/>
    </location>
</feature>
<evidence type="ECO:0000259" key="16">
    <source>
        <dbReference type="PROSITE" id="PS50026"/>
    </source>
</evidence>
<evidence type="ECO:0000313" key="18">
    <source>
        <dbReference type="Proteomes" id="UP000018467"/>
    </source>
</evidence>
<dbReference type="FunFam" id="2.10.25.10:FF:000321">
    <property type="entry name" value="Protein delta homolog 1"/>
    <property type="match status" value="1"/>
</dbReference>
<dbReference type="GO" id="GO:1901222">
    <property type="term" value="P:regulation of non-canonical NF-kappaB signal transduction"/>
    <property type="evidence" value="ECO:0007669"/>
    <property type="project" value="UniProtKB-ARBA"/>
</dbReference>
<dbReference type="FunFam" id="2.10.25.10:FF:000109">
    <property type="entry name" value="Notch homolog 4, [Drosophila]"/>
    <property type="match status" value="1"/>
</dbReference>
<feature type="domain" description="EGF-like" evidence="16">
    <location>
        <begin position="41"/>
        <end position="80"/>
    </location>
</feature>
<evidence type="ECO:0000256" key="6">
    <source>
        <dbReference type="ARBA" id="ARBA00022729"/>
    </source>
</evidence>
<feature type="disulfide bond" evidence="13">
    <location>
        <begin position="418"/>
        <end position="427"/>
    </location>
</feature>
<keyword evidence="9 14" id="KW-1133">Transmembrane helix</keyword>
<dbReference type="PRINTS" id="PR00010">
    <property type="entry name" value="EGFBLOOD"/>
</dbReference>
<feature type="disulfide bond" evidence="13">
    <location>
        <begin position="211"/>
        <end position="220"/>
    </location>
</feature>
<dbReference type="PROSITE" id="PS50026">
    <property type="entry name" value="EGF_3"/>
    <property type="match status" value="19"/>
</dbReference>
<evidence type="ECO:0000256" key="1">
    <source>
        <dbReference type="ARBA" id="ARBA00004167"/>
    </source>
</evidence>
<reference evidence="18" key="1">
    <citation type="submission" date="2013-03" db="EMBL/GenBank/DDBJ databases">
        <authorList>
            <person name="Jeffery W."/>
            <person name="Warren W."/>
            <person name="Wilson R.K."/>
        </authorList>
    </citation>
    <scope>NUCLEOTIDE SEQUENCE</scope>
    <source>
        <strain evidence="18">female</strain>
    </source>
</reference>
<comment type="caution">
    <text evidence="13">Lacks conserved residue(s) required for the propagation of feature annotation.</text>
</comment>
<dbReference type="InterPro" id="IPR001791">
    <property type="entry name" value="Laminin_G"/>
</dbReference>
<feature type="disulfide bond" evidence="13">
    <location>
        <begin position="1253"/>
        <end position="1263"/>
    </location>
</feature>
<dbReference type="FunFam" id="2.10.25.10:FF:000279">
    <property type="entry name" value="Neurogenic locus notch 1"/>
    <property type="match status" value="1"/>
</dbReference>
<feature type="disulfide bond" evidence="13">
    <location>
        <begin position="1352"/>
        <end position="1361"/>
    </location>
</feature>
<reference evidence="17" key="4">
    <citation type="submission" date="2025-09" db="UniProtKB">
        <authorList>
            <consortium name="Ensembl"/>
        </authorList>
    </citation>
    <scope>IDENTIFICATION</scope>
</reference>
<dbReference type="InterPro" id="IPR009030">
    <property type="entry name" value="Growth_fac_rcpt_cys_sf"/>
</dbReference>
<dbReference type="InterPro" id="IPR018097">
    <property type="entry name" value="EGF_Ca-bd_CS"/>
</dbReference>
<feature type="disulfide bond" evidence="13">
    <location>
        <begin position="1390"/>
        <end position="1399"/>
    </location>
</feature>
<keyword evidence="11 13" id="KW-1015">Disulfide bond</keyword>
<feature type="disulfide bond" evidence="13">
    <location>
        <begin position="364"/>
        <end position="373"/>
    </location>
</feature>
<feature type="disulfide bond" evidence="13">
    <location>
        <begin position="249"/>
        <end position="258"/>
    </location>
</feature>
<evidence type="ECO:0000256" key="2">
    <source>
        <dbReference type="ARBA" id="ARBA00004613"/>
    </source>
</evidence>
<feature type="domain" description="EGF-like" evidence="16">
    <location>
        <begin position="1326"/>
        <end position="1362"/>
    </location>
</feature>
<feature type="domain" description="EGF-like" evidence="16">
    <location>
        <begin position="1286"/>
        <end position="1322"/>
    </location>
</feature>
<feature type="domain" description="EGF-like" evidence="16">
    <location>
        <begin position="223"/>
        <end position="259"/>
    </location>
</feature>
<dbReference type="SUPFAM" id="SSF57184">
    <property type="entry name" value="Growth factor receptor domain"/>
    <property type="match status" value="2"/>
</dbReference>
<feature type="domain" description="EGF-like" evidence="16">
    <location>
        <begin position="147"/>
        <end position="183"/>
    </location>
</feature>
<keyword evidence="6" id="KW-0732">Signal</keyword>
<dbReference type="InterPro" id="IPR049883">
    <property type="entry name" value="NOTCH1_EGF-like"/>
</dbReference>
<dbReference type="SUPFAM" id="SSF49899">
    <property type="entry name" value="Concanavalin A-like lectins/glucanases"/>
    <property type="match status" value="3"/>
</dbReference>
<dbReference type="SMART" id="SM00282">
    <property type="entry name" value="LamG"/>
    <property type="match status" value="3"/>
</dbReference>
<dbReference type="CDD" id="cd00054">
    <property type="entry name" value="EGF_CA"/>
    <property type="match status" value="16"/>
</dbReference>
<dbReference type="SMART" id="SM00179">
    <property type="entry name" value="EGF_CA"/>
    <property type="match status" value="19"/>
</dbReference>